<keyword evidence="4" id="KW-0788">Thiol protease</keyword>
<organism evidence="7 8">
    <name type="scientific">Wuchereria bancrofti</name>
    <dbReference type="NCBI Taxonomy" id="6293"/>
    <lineage>
        <taxon>Eukaryota</taxon>
        <taxon>Metazoa</taxon>
        <taxon>Ecdysozoa</taxon>
        <taxon>Nematoda</taxon>
        <taxon>Chromadorea</taxon>
        <taxon>Rhabditida</taxon>
        <taxon>Spirurina</taxon>
        <taxon>Spiruromorpha</taxon>
        <taxon>Filarioidea</taxon>
        <taxon>Onchocercidae</taxon>
        <taxon>Wuchereria</taxon>
    </lineage>
</organism>
<evidence type="ECO:0000313" key="8">
    <source>
        <dbReference type="Proteomes" id="UP000270924"/>
    </source>
</evidence>
<feature type="transmembrane region" description="Helical" evidence="5">
    <location>
        <begin position="67"/>
        <end position="86"/>
    </location>
</feature>
<dbReference type="EMBL" id="UYWW01002647">
    <property type="protein sequence ID" value="VDM12006.1"/>
    <property type="molecule type" value="Genomic_DNA"/>
</dbReference>
<dbReference type="InterPro" id="IPR000668">
    <property type="entry name" value="Peptidase_C1A_C"/>
</dbReference>
<keyword evidence="5" id="KW-1133">Transmembrane helix</keyword>
<evidence type="ECO:0000256" key="2">
    <source>
        <dbReference type="ARBA" id="ARBA00022670"/>
    </source>
</evidence>
<gene>
    <name evidence="7" type="ORF">WBA_LOCUS5392</name>
</gene>
<feature type="domain" description="Peptidase C1A papain C-terminal" evidence="6">
    <location>
        <begin position="164"/>
        <end position="333"/>
    </location>
</feature>
<dbReference type="Proteomes" id="UP000270924">
    <property type="component" value="Unassembled WGS sequence"/>
</dbReference>
<dbReference type="GO" id="GO:0008234">
    <property type="term" value="F:cysteine-type peptidase activity"/>
    <property type="evidence" value="ECO:0007669"/>
    <property type="project" value="UniProtKB-KW"/>
</dbReference>
<evidence type="ECO:0000256" key="5">
    <source>
        <dbReference type="SAM" id="Phobius"/>
    </source>
</evidence>
<dbReference type="Pfam" id="PF00112">
    <property type="entry name" value="Peptidase_C1"/>
    <property type="match status" value="1"/>
</dbReference>
<keyword evidence="5" id="KW-0472">Membrane</keyword>
<keyword evidence="3" id="KW-0378">Hydrolase</keyword>
<dbReference type="PROSITE" id="PS00139">
    <property type="entry name" value="THIOL_PROTEASE_CYS"/>
    <property type="match status" value="1"/>
</dbReference>
<dbReference type="InterPro" id="IPR013128">
    <property type="entry name" value="Peptidase_C1A"/>
</dbReference>
<name>A0A3P7DY60_WUCBA</name>
<dbReference type="SUPFAM" id="SSF54001">
    <property type="entry name" value="Cysteine proteinases"/>
    <property type="match status" value="1"/>
</dbReference>
<evidence type="ECO:0000256" key="3">
    <source>
        <dbReference type="ARBA" id="ARBA00022801"/>
    </source>
</evidence>
<evidence type="ECO:0000313" key="7">
    <source>
        <dbReference type="EMBL" id="VDM12006.1"/>
    </source>
</evidence>
<dbReference type="OrthoDB" id="640249at2759"/>
<dbReference type="SMART" id="SM00645">
    <property type="entry name" value="Pept_C1"/>
    <property type="match status" value="1"/>
</dbReference>
<dbReference type="InParanoid" id="A0A3P7DY60"/>
<evidence type="ECO:0000256" key="4">
    <source>
        <dbReference type="ARBA" id="ARBA00022807"/>
    </source>
</evidence>
<protein>
    <recommendedName>
        <fullName evidence="6">Peptidase C1A papain C-terminal domain-containing protein</fullName>
    </recommendedName>
</protein>
<evidence type="ECO:0000256" key="1">
    <source>
        <dbReference type="ARBA" id="ARBA00008455"/>
    </source>
</evidence>
<comment type="similarity">
    <text evidence="1">Belongs to the peptidase C1 family.</text>
</comment>
<proteinExistence type="inferred from homology"/>
<dbReference type="InterPro" id="IPR038765">
    <property type="entry name" value="Papain-like_cys_pep_sf"/>
</dbReference>
<dbReference type="InterPro" id="IPR000169">
    <property type="entry name" value="Pept_cys_AS"/>
</dbReference>
<dbReference type="PANTHER" id="PTHR12411">
    <property type="entry name" value="CYSTEINE PROTEASE FAMILY C1-RELATED"/>
    <property type="match status" value="1"/>
</dbReference>
<dbReference type="AlphaFoldDB" id="A0A3P7DY60"/>
<sequence>MVISAKDIEETIPIAQETEKFCPAGNSNNVVVSLELSDISPRTVRLTKKCKIIECCKAEKRKAAIPVYIITGIGILLLASIVGKLLNSNLNIIFEEDKRYHLSIVAYVNELNTTWKAIYNRFASRGVSVQEISVLASKNKISQEYLLGDTIEHIKLLKSKKLHLPEQFDARLQWPLCWSVHQVANQGGCGSCWAISAASVMSDRLCIATNYSNQKQISAEDLISCCAECGGCQGSNWALSAFIYWRNHGIVTGGDYGSFEGCKPYATAPNCGSPCSFEYYRKKAAPICQKAYWIRAEKGSNEIMPYVQEIVQETIGNERKDYESICISPASKLIV</sequence>
<reference evidence="7 8" key="1">
    <citation type="submission" date="2018-11" db="EMBL/GenBank/DDBJ databases">
        <authorList>
            <consortium name="Pathogen Informatics"/>
        </authorList>
    </citation>
    <scope>NUCLEOTIDE SEQUENCE [LARGE SCALE GENOMIC DNA]</scope>
</reference>
<accession>A0A3P7DY60</accession>
<dbReference type="GO" id="GO:0006508">
    <property type="term" value="P:proteolysis"/>
    <property type="evidence" value="ECO:0007669"/>
    <property type="project" value="UniProtKB-KW"/>
</dbReference>
<keyword evidence="2" id="KW-0645">Protease</keyword>
<dbReference type="Gene3D" id="3.90.70.10">
    <property type="entry name" value="Cysteine proteinases"/>
    <property type="match status" value="1"/>
</dbReference>
<evidence type="ECO:0000259" key="6">
    <source>
        <dbReference type="SMART" id="SM00645"/>
    </source>
</evidence>
<keyword evidence="8" id="KW-1185">Reference proteome</keyword>
<keyword evidence="5" id="KW-0812">Transmembrane</keyword>